<dbReference type="CDD" id="cd23767">
    <property type="entry name" value="IQCD"/>
    <property type="match status" value="1"/>
</dbReference>
<dbReference type="InterPro" id="IPR000048">
    <property type="entry name" value="IQ_motif_EF-hand-BS"/>
</dbReference>
<keyword evidence="7" id="KW-0547">Nucleotide-binding</keyword>
<dbReference type="InterPro" id="IPR023005">
    <property type="entry name" value="Nucleoside_diP_kinase_AS"/>
</dbReference>
<dbReference type="PANTHER" id="PTHR46161">
    <property type="entry name" value="NUCLEOSIDE DIPHOSPHATE KINASE"/>
    <property type="match status" value="1"/>
</dbReference>
<dbReference type="Proteomes" id="UP001489004">
    <property type="component" value="Unassembled WGS sequence"/>
</dbReference>
<feature type="region of interest" description="Disordered" evidence="14">
    <location>
        <begin position="198"/>
        <end position="294"/>
    </location>
</feature>
<keyword evidence="9" id="KW-0067">ATP-binding</keyword>
<evidence type="ECO:0000256" key="7">
    <source>
        <dbReference type="ARBA" id="ARBA00022741"/>
    </source>
</evidence>
<comment type="similarity">
    <text evidence="3 12 13">Belongs to the NDK family.</text>
</comment>
<dbReference type="SUPFAM" id="SSF54919">
    <property type="entry name" value="Nucleoside diphosphate kinase, NDK"/>
    <property type="match status" value="1"/>
</dbReference>
<feature type="domain" description="Nucleoside diphosphate kinase-like" evidence="15">
    <location>
        <begin position="1"/>
        <end position="120"/>
    </location>
</feature>
<dbReference type="GO" id="GO:0006228">
    <property type="term" value="P:UTP biosynthetic process"/>
    <property type="evidence" value="ECO:0007669"/>
    <property type="project" value="InterPro"/>
</dbReference>
<organism evidence="16 17">
    <name type="scientific">[Myrmecia] bisecta</name>
    <dbReference type="NCBI Taxonomy" id="41462"/>
    <lineage>
        <taxon>Eukaryota</taxon>
        <taxon>Viridiplantae</taxon>
        <taxon>Chlorophyta</taxon>
        <taxon>core chlorophytes</taxon>
        <taxon>Trebouxiophyceae</taxon>
        <taxon>Trebouxiales</taxon>
        <taxon>Trebouxiaceae</taxon>
        <taxon>Myrmecia</taxon>
    </lineage>
</organism>
<dbReference type="Pfam" id="PF05186">
    <property type="entry name" value="Dpy-30"/>
    <property type="match status" value="1"/>
</dbReference>
<evidence type="ECO:0000256" key="4">
    <source>
        <dbReference type="ARBA" id="ARBA00022490"/>
    </source>
</evidence>
<evidence type="ECO:0000313" key="16">
    <source>
        <dbReference type="EMBL" id="KAK9817643.1"/>
    </source>
</evidence>
<gene>
    <name evidence="16" type="ORF">WJX72_000069</name>
</gene>
<accession>A0AAW1Q9Y8</accession>
<dbReference type="PROSITE" id="PS00469">
    <property type="entry name" value="NDPK"/>
    <property type="match status" value="1"/>
</dbReference>
<evidence type="ECO:0000256" key="11">
    <source>
        <dbReference type="ARBA" id="ARBA00023080"/>
    </source>
</evidence>
<dbReference type="InterPro" id="IPR036850">
    <property type="entry name" value="NDK-like_dom_sf"/>
</dbReference>
<dbReference type="EMBL" id="JALJOR010000004">
    <property type="protein sequence ID" value="KAK9817643.1"/>
    <property type="molecule type" value="Genomic_DNA"/>
</dbReference>
<evidence type="ECO:0000256" key="13">
    <source>
        <dbReference type="RuleBase" id="RU004011"/>
    </source>
</evidence>
<evidence type="ECO:0000256" key="14">
    <source>
        <dbReference type="SAM" id="MobiDB-lite"/>
    </source>
</evidence>
<keyword evidence="6" id="KW-0479">Metal-binding</keyword>
<evidence type="ECO:0000256" key="9">
    <source>
        <dbReference type="ARBA" id="ARBA00022840"/>
    </source>
</evidence>
<dbReference type="SMART" id="SM00562">
    <property type="entry name" value="NDK"/>
    <property type="match status" value="1"/>
</dbReference>
<dbReference type="Pfam" id="PF00334">
    <property type="entry name" value="NDK"/>
    <property type="match status" value="1"/>
</dbReference>
<sequence length="349" mass="38012">MQLIELAGFTIVAQQKLQLTAQRAGEFYAEHKGKPFYSGLISFMTSGPIYALVLAKEDAIRSWRSLMGPTNVFVARAEQPKSLRALYGTDGTQNATHGSDSPASARREIGFFFPKLMLDPLATSEQAQRYLEDKLQPTLLKGLTALAKQKPSADKQEALAFLANWLLNNNPNKPRMVAPEDLPLNPADEDDEAEFAAAGYGRQRRTSSAARSARGDPRASASGDPMQSTLRDVISVGVAERLEPEEPTMSYDEFSDEEPGRAAEPASEHEAQEADQQSEGGVHEALEASDDDHAEAAIKVQAAYRGHKARADVKKTAAKERAAATKIQAGLRGMKARHEVADMRAHPDQ</sequence>
<dbReference type="InterPro" id="IPR034907">
    <property type="entry name" value="NDK-like_dom"/>
</dbReference>
<dbReference type="GO" id="GO:0006241">
    <property type="term" value="P:CTP biosynthetic process"/>
    <property type="evidence" value="ECO:0007669"/>
    <property type="project" value="InterPro"/>
</dbReference>
<comment type="caution">
    <text evidence="16">The sequence shown here is derived from an EMBL/GenBank/DDBJ whole genome shotgun (WGS) entry which is preliminary data.</text>
</comment>
<reference evidence="16 17" key="1">
    <citation type="journal article" date="2024" name="Nat. Commun.">
        <title>Phylogenomics reveals the evolutionary origins of lichenization in chlorophyte algae.</title>
        <authorList>
            <person name="Puginier C."/>
            <person name="Libourel C."/>
            <person name="Otte J."/>
            <person name="Skaloud P."/>
            <person name="Haon M."/>
            <person name="Grisel S."/>
            <person name="Petersen M."/>
            <person name="Berrin J.G."/>
            <person name="Delaux P.M."/>
            <person name="Dal Grande F."/>
            <person name="Keller J."/>
        </authorList>
    </citation>
    <scope>NUCLEOTIDE SEQUENCE [LARGE SCALE GENOMIC DNA]</scope>
    <source>
        <strain evidence="16 17">SAG 2043</strain>
    </source>
</reference>
<dbReference type="Pfam" id="PF00612">
    <property type="entry name" value="IQ"/>
    <property type="match status" value="2"/>
</dbReference>
<name>A0AAW1Q9Y8_9CHLO</name>
<dbReference type="PROSITE" id="PS51374">
    <property type="entry name" value="NDPK_LIKE"/>
    <property type="match status" value="1"/>
</dbReference>
<evidence type="ECO:0000256" key="10">
    <source>
        <dbReference type="ARBA" id="ARBA00022842"/>
    </source>
</evidence>
<comment type="catalytic activity">
    <reaction evidence="2">
        <text>a ribonucleoside 5'-diphosphate + ATP = a ribonucleoside 5'-triphosphate + ADP</text>
        <dbReference type="Rhea" id="RHEA:18113"/>
        <dbReference type="ChEBI" id="CHEBI:30616"/>
        <dbReference type="ChEBI" id="CHEBI:57930"/>
        <dbReference type="ChEBI" id="CHEBI:61557"/>
        <dbReference type="ChEBI" id="CHEBI:456216"/>
        <dbReference type="EC" id="2.7.4.6"/>
    </reaction>
</comment>
<dbReference type="GO" id="GO:0004550">
    <property type="term" value="F:nucleoside diphosphate kinase activity"/>
    <property type="evidence" value="ECO:0007669"/>
    <property type="project" value="UniProtKB-EC"/>
</dbReference>
<evidence type="ECO:0000256" key="12">
    <source>
        <dbReference type="PROSITE-ProRule" id="PRU00706"/>
    </source>
</evidence>
<dbReference type="PRINTS" id="PR01243">
    <property type="entry name" value="NUCDPKINASE"/>
</dbReference>
<dbReference type="Gene3D" id="3.30.70.141">
    <property type="entry name" value="Nucleoside diphosphate kinase-like domain"/>
    <property type="match status" value="1"/>
</dbReference>
<feature type="compositionally biased region" description="Basic and acidic residues" evidence="14">
    <location>
        <begin position="258"/>
        <end position="272"/>
    </location>
</feature>
<dbReference type="Gene3D" id="1.20.5.190">
    <property type="match status" value="1"/>
</dbReference>
<dbReference type="GO" id="GO:0005524">
    <property type="term" value="F:ATP binding"/>
    <property type="evidence" value="ECO:0007669"/>
    <property type="project" value="UniProtKB-KW"/>
</dbReference>
<evidence type="ECO:0000259" key="15">
    <source>
        <dbReference type="SMART" id="SM00562"/>
    </source>
</evidence>
<keyword evidence="8" id="KW-0418">Kinase</keyword>
<keyword evidence="17" id="KW-1185">Reference proteome</keyword>
<dbReference type="PROSITE" id="PS50096">
    <property type="entry name" value="IQ"/>
    <property type="match status" value="2"/>
</dbReference>
<keyword evidence="5" id="KW-0808">Transferase</keyword>
<keyword evidence="10" id="KW-0460">Magnesium</keyword>
<evidence type="ECO:0000256" key="1">
    <source>
        <dbReference type="ARBA" id="ARBA00000082"/>
    </source>
</evidence>
<dbReference type="CDD" id="cd22983">
    <property type="entry name" value="DD_CrRSP23-like"/>
    <property type="match status" value="1"/>
</dbReference>
<comment type="catalytic activity">
    <reaction evidence="1">
        <text>a 2'-deoxyribonucleoside 5'-diphosphate + ATP = a 2'-deoxyribonucleoside 5'-triphosphate + ADP</text>
        <dbReference type="Rhea" id="RHEA:44640"/>
        <dbReference type="ChEBI" id="CHEBI:30616"/>
        <dbReference type="ChEBI" id="CHEBI:61560"/>
        <dbReference type="ChEBI" id="CHEBI:73316"/>
        <dbReference type="ChEBI" id="CHEBI:456216"/>
        <dbReference type="EC" id="2.7.4.6"/>
    </reaction>
</comment>
<evidence type="ECO:0000313" key="17">
    <source>
        <dbReference type="Proteomes" id="UP001489004"/>
    </source>
</evidence>
<evidence type="ECO:0000256" key="3">
    <source>
        <dbReference type="ARBA" id="ARBA00008142"/>
    </source>
</evidence>
<dbReference type="SMART" id="SM00015">
    <property type="entry name" value="IQ"/>
    <property type="match status" value="2"/>
</dbReference>
<keyword evidence="4" id="KW-0963">Cytoplasm</keyword>
<evidence type="ECO:0000256" key="8">
    <source>
        <dbReference type="ARBA" id="ARBA00022777"/>
    </source>
</evidence>
<dbReference type="Gene3D" id="1.20.890.10">
    <property type="entry name" value="cAMP-dependent protein kinase regulatory subunit, dimerization-anchoring domain"/>
    <property type="match status" value="1"/>
</dbReference>
<dbReference type="GO" id="GO:0046872">
    <property type="term" value="F:metal ion binding"/>
    <property type="evidence" value="ECO:0007669"/>
    <property type="project" value="UniProtKB-KW"/>
</dbReference>
<proteinExistence type="inferred from homology"/>
<dbReference type="AlphaFoldDB" id="A0AAW1Q9Y8"/>
<dbReference type="InterPro" id="IPR007858">
    <property type="entry name" value="Dpy-30_motif"/>
</dbReference>
<protein>
    <recommendedName>
        <fullName evidence="15">Nucleoside diphosphate kinase-like domain-containing protein</fullName>
    </recommendedName>
</protein>
<evidence type="ECO:0000256" key="2">
    <source>
        <dbReference type="ARBA" id="ARBA00000937"/>
    </source>
</evidence>
<dbReference type="GO" id="GO:0006183">
    <property type="term" value="P:GTP biosynthetic process"/>
    <property type="evidence" value="ECO:0007669"/>
    <property type="project" value="InterPro"/>
</dbReference>
<dbReference type="PANTHER" id="PTHR46161:SF3">
    <property type="entry name" value="NUCLEOSIDE DIPHOSPHATE KINASE DDB_G0292928-RELATED"/>
    <property type="match status" value="1"/>
</dbReference>
<dbReference type="InterPro" id="IPR001564">
    <property type="entry name" value="Nucleoside_diP_kinase"/>
</dbReference>
<keyword evidence="11" id="KW-0546">Nucleotide metabolism</keyword>
<evidence type="ECO:0000256" key="6">
    <source>
        <dbReference type="ARBA" id="ARBA00022723"/>
    </source>
</evidence>
<comment type="caution">
    <text evidence="12">Lacks conserved residue(s) required for the propagation of feature annotation.</text>
</comment>
<evidence type="ECO:0000256" key="5">
    <source>
        <dbReference type="ARBA" id="ARBA00022679"/>
    </source>
</evidence>